<dbReference type="AlphaFoldDB" id="T0HH65"/>
<evidence type="ECO:0008006" key="3">
    <source>
        <dbReference type="Google" id="ProtNLM"/>
    </source>
</evidence>
<dbReference type="Proteomes" id="UP000015524">
    <property type="component" value="Unassembled WGS sequence"/>
</dbReference>
<keyword evidence="2" id="KW-1185">Reference proteome</keyword>
<comment type="caution">
    <text evidence="1">The sequence shown here is derived from an EMBL/GenBank/DDBJ whole genome shotgun (WGS) entry which is preliminary data.</text>
</comment>
<dbReference type="PATRIC" id="fig|1114964.3.peg.4441"/>
<sequence>MDDLLRLAERVEKLDGPDAEIDRLIHFHVVHPWLAEKSVKWVVEAFGRPTEFLWWDQYRLDAKKEGYPDEWEPFTESIDAAMTLVPEGYCVSAMGEVPDDCDWYCCLWGEHESEGEPERRAKTLPLAIVSAALRARASIGKGEGK</sequence>
<evidence type="ECO:0000313" key="2">
    <source>
        <dbReference type="Proteomes" id="UP000015524"/>
    </source>
</evidence>
<dbReference type="RefSeq" id="WP_021247053.1">
    <property type="nucleotide sequence ID" value="NZ_ATIB01000088.1"/>
</dbReference>
<organism evidence="1 2">
    <name type="scientific">Sphingobium baderi LL03</name>
    <dbReference type="NCBI Taxonomy" id="1114964"/>
    <lineage>
        <taxon>Bacteria</taxon>
        <taxon>Pseudomonadati</taxon>
        <taxon>Pseudomonadota</taxon>
        <taxon>Alphaproteobacteria</taxon>
        <taxon>Sphingomonadales</taxon>
        <taxon>Sphingomonadaceae</taxon>
        <taxon>Sphingobium</taxon>
    </lineage>
</organism>
<evidence type="ECO:0000313" key="1">
    <source>
        <dbReference type="EMBL" id="EQA96883.1"/>
    </source>
</evidence>
<name>T0HH65_9SPHN</name>
<protein>
    <recommendedName>
        <fullName evidence="3">Phage ABA sandwich domain-containing protein</fullName>
    </recommendedName>
</protein>
<accession>T0HH65</accession>
<gene>
    <name evidence="1" type="ORF">L485_22650</name>
</gene>
<proteinExistence type="predicted"/>
<dbReference type="OrthoDB" id="7586207at2"/>
<reference evidence="1 2" key="1">
    <citation type="journal article" date="2013" name="Genome Announc.">
        <title>Draft Genome Sequence of a Hexachlorocyclohexane-Degrading Bacterium, Sphingobium baderi Strain LL03T.</title>
        <authorList>
            <person name="Kaur J."/>
            <person name="Verma H."/>
            <person name="Tripathi C."/>
            <person name="Khurana J.P."/>
            <person name="Lal R."/>
        </authorList>
    </citation>
    <scope>NUCLEOTIDE SEQUENCE [LARGE SCALE GENOMIC DNA]</scope>
    <source>
        <strain evidence="1 2">LL03</strain>
    </source>
</reference>
<dbReference type="EMBL" id="ATIB01000088">
    <property type="protein sequence ID" value="EQA96883.1"/>
    <property type="molecule type" value="Genomic_DNA"/>
</dbReference>